<dbReference type="Gene3D" id="3.40.630.30">
    <property type="match status" value="1"/>
</dbReference>
<dbReference type="EMBL" id="JBHULN010000025">
    <property type="protein sequence ID" value="MFD2574217.1"/>
    <property type="molecule type" value="Genomic_DNA"/>
</dbReference>
<protein>
    <submittedName>
        <fullName evidence="4">GNAT family N-acetyltransferase</fullName>
        <ecNumber evidence="4">2.3.1.-</ecNumber>
    </submittedName>
</protein>
<dbReference type="PROSITE" id="PS51186">
    <property type="entry name" value="GNAT"/>
    <property type="match status" value="1"/>
</dbReference>
<evidence type="ECO:0000259" key="3">
    <source>
        <dbReference type="PROSITE" id="PS51186"/>
    </source>
</evidence>
<dbReference type="RefSeq" id="WP_381527682.1">
    <property type="nucleotide sequence ID" value="NZ_JBHULN010000025.1"/>
</dbReference>
<name>A0ABW5MCU9_9BACT</name>
<sequence>MNLVELTAEQSFNYHQFMLNGLQKHRNCFRISAADQVNEPFPTRATPDSFTLGILTNTNELAGVVSFQREGQTREKIRHKGLLFRMYVASEYGGQGLGRLLLEETIRRARLLPAMEQINLTVITTNTVAKRQYEKVGFRSFALERNAIKDGDTYYDEEQMALFLND</sequence>
<evidence type="ECO:0000313" key="4">
    <source>
        <dbReference type="EMBL" id="MFD2574217.1"/>
    </source>
</evidence>
<evidence type="ECO:0000313" key="5">
    <source>
        <dbReference type="Proteomes" id="UP001597469"/>
    </source>
</evidence>
<dbReference type="Proteomes" id="UP001597469">
    <property type="component" value="Unassembled WGS sequence"/>
</dbReference>
<evidence type="ECO:0000256" key="2">
    <source>
        <dbReference type="ARBA" id="ARBA00023315"/>
    </source>
</evidence>
<dbReference type="PANTHER" id="PTHR43420">
    <property type="entry name" value="ACETYLTRANSFERASE"/>
    <property type="match status" value="1"/>
</dbReference>
<accession>A0ABW5MCU9</accession>
<keyword evidence="5" id="KW-1185">Reference proteome</keyword>
<organism evidence="4 5">
    <name type="scientific">Spirosoma soli</name>
    <dbReference type="NCBI Taxonomy" id="1770529"/>
    <lineage>
        <taxon>Bacteria</taxon>
        <taxon>Pseudomonadati</taxon>
        <taxon>Bacteroidota</taxon>
        <taxon>Cytophagia</taxon>
        <taxon>Cytophagales</taxon>
        <taxon>Cytophagaceae</taxon>
        <taxon>Spirosoma</taxon>
    </lineage>
</organism>
<keyword evidence="1 4" id="KW-0808">Transferase</keyword>
<dbReference type="SUPFAM" id="SSF55729">
    <property type="entry name" value="Acyl-CoA N-acyltransferases (Nat)"/>
    <property type="match status" value="1"/>
</dbReference>
<dbReference type="InterPro" id="IPR016181">
    <property type="entry name" value="Acyl_CoA_acyltransferase"/>
</dbReference>
<keyword evidence="2 4" id="KW-0012">Acyltransferase</keyword>
<dbReference type="Pfam" id="PF00583">
    <property type="entry name" value="Acetyltransf_1"/>
    <property type="match status" value="1"/>
</dbReference>
<reference evidence="5" key="1">
    <citation type="journal article" date="2019" name="Int. J. Syst. Evol. Microbiol.">
        <title>The Global Catalogue of Microorganisms (GCM) 10K type strain sequencing project: providing services to taxonomists for standard genome sequencing and annotation.</title>
        <authorList>
            <consortium name="The Broad Institute Genomics Platform"/>
            <consortium name="The Broad Institute Genome Sequencing Center for Infectious Disease"/>
            <person name="Wu L."/>
            <person name="Ma J."/>
        </authorList>
    </citation>
    <scope>NUCLEOTIDE SEQUENCE [LARGE SCALE GENOMIC DNA]</scope>
    <source>
        <strain evidence="5">KCTC 42805</strain>
    </source>
</reference>
<dbReference type="InterPro" id="IPR000182">
    <property type="entry name" value="GNAT_dom"/>
</dbReference>
<dbReference type="GO" id="GO:0016746">
    <property type="term" value="F:acyltransferase activity"/>
    <property type="evidence" value="ECO:0007669"/>
    <property type="project" value="UniProtKB-KW"/>
</dbReference>
<evidence type="ECO:0000256" key="1">
    <source>
        <dbReference type="ARBA" id="ARBA00022679"/>
    </source>
</evidence>
<dbReference type="EC" id="2.3.1.-" evidence="4"/>
<feature type="domain" description="N-acetyltransferase" evidence="3">
    <location>
        <begin position="12"/>
        <end position="161"/>
    </location>
</feature>
<gene>
    <name evidence="4" type="ORF">ACFSUS_26520</name>
</gene>
<comment type="caution">
    <text evidence="4">The sequence shown here is derived from an EMBL/GenBank/DDBJ whole genome shotgun (WGS) entry which is preliminary data.</text>
</comment>
<proteinExistence type="predicted"/>
<dbReference type="InterPro" id="IPR050680">
    <property type="entry name" value="YpeA/RimI_acetyltransf"/>
</dbReference>